<reference evidence="9" key="2">
    <citation type="submission" date="2015-05" db="EMBL/GenBank/DDBJ databases">
        <title>Draft genome sequence of Actinomyces odontolyticus (ATCC 17982).</title>
        <authorList>
            <person name="Sudarsanam P."/>
            <person name="Ley R."/>
            <person name="Guruge J."/>
            <person name="Turnbaugh P.J."/>
            <person name="Mahowald M."/>
            <person name="Liep D."/>
            <person name="Gordon J."/>
        </authorList>
    </citation>
    <scope>NUCLEOTIDE SEQUENCE</scope>
    <source>
        <strain evidence="9">ATCC 17982</strain>
    </source>
</reference>
<feature type="domain" description="Glycine transporter" evidence="8">
    <location>
        <begin position="29"/>
        <end position="105"/>
    </location>
</feature>
<protein>
    <recommendedName>
        <fullName evidence="8">Glycine transporter domain-containing protein</fullName>
    </recommendedName>
</protein>
<dbReference type="Proteomes" id="UP000003553">
    <property type="component" value="Unassembled WGS sequence"/>
</dbReference>
<evidence type="ECO:0000256" key="5">
    <source>
        <dbReference type="ARBA" id="ARBA00022989"/>
    </source>
</evidence>
<dbReference type="InterPro" id="IPR005115">
    <property type="entry name" value="Gly_transporter"/>
</dbReference>
<feature type="transmembrane region" description="Helical" evidence="7">
    <location>
        <begin position="53"/>
        <end position="70"/>
    </location>
</feature>
<evidence type="ECO:0000256" key="6">
    <source>
        <dbReference type="ARBA" id="ARBA00023136"/>
    </source>
</evidence>
<dbReference type="HOGENOM" id="CLU_064906_0_0_11"/>
<dbReference type="PANTHER" id="PTHR30506">
    <property type="entry name" value="INNER MEMBRANE PROTEIN"/>
    <property type="match status" value="1"/>
</dbReference>
<evidence type="ECO:0000256" key="1">
    <source>
        <dbReference type="ARBA" id="ARBA00004651"/>
    </source>
</evidence>
<dbReference type="GO" id="GO:0005886">
    <property type="term" value="C:plasma membrane"/>
    <property type="evidence" value="ECO:0007669"/>
    <property type="project" value="UniProtKB-SubCell"/>
</dbReference>
<comment type="caution">
    <text evidence="9">The sequence shown here is derived from an EMBL/GenBank/DDBJ whole genome shotgun (WGS) entry which is preliminary data.</text>
</comment>
<dbReference type="eggNOG" id="COG2860">
    <property type="taxonomic scope" value="Bacteria"/>
</dbReference>
<keyword evidence="6 7" id="KW-0472">Membrane</keyword>
<gene>
    <name evidence="9" type="ORF">ACTODO_00902</name>
</gene>
<feature type="domain" description="Glycine transporter" evidence="8">
    <location>
        <begin position="117"/>
        <end position="191"/>
    </location>
</feature>
<accession>A7BB85</accession>
<feature type="transmembrane region" description="Helical" evidence="7">
    <location>
        <begin position="90"/>
        <end position="106"/>
    </location>
</feature>
<dbReference type="Pfam" id="PF03458">
    <property type="entry name" value="Gly_transporter"/>
    <property type="match status" value="2"/>
</dbReference>
<dbReference type="AlphaFoldDB" id="A7BB85"/>
<keyword evidence="5 7" id="KW-1133">Transmembrane helix</keyword>
<reference evidence="9" key="1">
    <citation type="submission" date="2007-04" db="EMBL/GenBank/DDBJ databases">
        <authorList>
            <person name="Fulton L."/>
            <person name="Clifton S."/>
            <person name="Fulton B."/>
            <person name="Xu J."/>
            <person name="Minx P."/>
            <person name="Pepin K.H."/>
            <person name="Johnson M."/>
            <person name="Thiruvilangam P."/>
            <person name="Bhonagiri V."/>
            <person name="Nash W.E."/>
            <person name="Mardis E.R."/>
            <person name="Wilson R.K."/>
        </authorList>
    </citation>
    <scope>NUCLEOTIDE SEQUENCE [LARGE SCALE GENOMIC DNA]</scope>
    <source>
        <strain evidence="9">ATCC 17982</strain>
    </source>
</reference>
<keyword evidence="4 7" id="KW-0812">Transmembrane</keyword>
<proteinExistence type="inferred from homology"/>
<keyword evidence="10" id="KW-1185">Reference proteome</keyword>
<comment type="similarity">
    <text evidence="2">Belongs to the UPF0126 family.</text>
</comment>
<feature type="transmembrane region" description="Helical" evidence="7">
    <location>
        <begin position="197"/>
        <end position="216"/>
    </location>
</feature>
<feature type="transmembrane region" description="Helical" evidence="7">
    <location>
        <begin position="170"/>
        <end position="191"/>
    </location>
</feature>
<sequence length="244" mass="26267">MNNDTHRLLRIAMHLLDALNNSLPEVFRAIDLMGVLLNGILGGKVARERNFDAVGFCILAIMTALAGGMIRDLLLTTRTGAPVAITDPYYLGFAIVGALIAMAFRMDSRAWSVLLVIADGMVLGCWSATGAIKTLDAGFAIMPAILMGIMTAIGGGMVRDISAGLVPRVFGGNNLYATPAFACSLVTVIFWHMGQPVLGMGASIIVGLVFTGMAHWRRWKLPQTREWTITLTYSQLKALRGGKR</sequence>
<evidence type="ECO:0000256" key="7">
    <source>
        <dbReference type="SAM" id="Phobius"/>
    </source>
</evidence>
<evidence type="ECO:0000256" key="4">
    <source>
        <dbReference type="ARBA" id="ARBA00022692"/>
    </source>
</evidence>
<organism evidence="9 10">
    <name type="scientific">Schaalia dentiphila ATCC 17982</name>
    <dbReference type="NCBI Taxonomy" id="411466"/>
    <lineage>
        <taxon>Bacteria</taxon>
        <taxon>Bacillati</taxon>
        <taxon>Actinomycetota</taxon>
        <taxon>Actinomycetes</taxon>
        <taxon>Actinomycetales</taxon>
        <taxon>Actinomycetaceae</taxon>
        <taxon>Schaalia</taxon>
        <taxon>Schaalia dentiphila</taxon>
    </lineage>
</organism>
<evidence type="ECO:0000259" key="8">
    <source>
        <dbReference type="Pfam" id="PF03458"/>
    </source>
</evidence>
<dbReference type="EMBL" id="AAYI02000004">
    <property type="protein sequence ID" value="EDN80459.1"/>
    <property type="molecule type" value="Genomic_DNA"/>
</dbReference>
<evidence type="ECO:0000256" key="3">
    <source>
        <dbReference type="ARBA" id="ARBA00022475"/>
    </source>
</evidence>
<feature type="transmembrane region" description="Helical" evidence="7">
    <location>
        <begin position="138"/>
        <end position="158"/>
    </location>
</feature>
<keyword evidence="3" id="KW-1003">Cell membrane</keyword>
<comment type="subcellular location">
    <subcellularLocation>
        <location evidence="1">Cell membrane</location>
        <topology evidence="1">Multi-pass membrane protein</topology>
    </subcellularLocation>
</comment>
<evidence type="ECO:0000313" key="10">
    <source>
        <dbReference type="Proteomes" id="UP000003553"/>
    </source>
</evidence>
<dbReference type="PANTHER" id="PTHR30506:SF3">
    <property type="entry name" value="UPF0126 INNER MEMBRANE PROTEIN YADS-RELATED"/>
    <property type="match status" value="1"/>
</dbReference>
<feature type="transmembrane region" description="Helical" evidence="7">
    <location>
        <begin position="113"/>
        <end position="132"/>
    </location>
</feature>
<evidence type="ECO:0000256" key="2">
    <source>
        <dbReference type="ARBA" id="ARBA00008193"/>
    </source>
</evidence>
<name>A7BB85_9ACTO</name>
<evidence type="ECO:0000313" key="9">
    <source>
        <dbReference type="EMBL" id="EDN80459.1"/>
    </source>
</evidence>